<reference evidence="3 4" key="1">
    <citation type="journal article" date="2014" name="Nature">
        <title>An environmental bacterial taxon with a large and distinct metabolic repertoire.</title>
        <authorList>
            <person name="Wilson M.C."/>
            <person name="Mori T."/>
            <person name="Ruckert C."/>
            <person name="Uria A.R."/>
            <person name="Helf M.J."/>
            <person name="Takada K."/>
            <person name="Gernert C."/>
            <person name="Steffens U.A."/>
            <person name="Heycke N."/>
            <person name="Schmitt S."/>
            <person name="Rinke C."/>
            <person name="Helfrich E.J."/>
            <person name="Brachmann A.O."/>
            <person name="Gurgui C."/>
            <person name="Wakimoto T."/>
            <person name="Kracht M."/>
            <person name="Crusemann M."/>
            <person name="Hentschel U."/>
            <person name="Abe I."/>
            <person name="Matsunaga S."/>
            <person name="Kalinowski J."/>
            <person name="Takeyama H."/>
            <person name="Piel J."/>
        </authorList>
    </citation>
    <scope>NUCLEOTIDE SEQUENCE [LARGE SCALE GENOMIC DNA]</scope>
    <source>
        <strain evidence="4">TSY1</strain>
    </source>
</reference>
<feature type="signal peptide" evidence="1">
    <location>
        <begin position="1"/>
        <end position="28"/>
    </location>
</feature>
<evidence type="ECO:0000313" key="3">
    <source>
        <dbReference type="EMBL" id="ETX03323.1"/>
    </source>
</evidence>
<sequence length="327" mass="36101">MQMTKASLFIGAASFVVGSMLSVSPVGAQTAATGDQELFPPNARPGECYARVFVPPTYKTETARVLRREASERIETSPAKYEWIEQQVEVQGPSEKLEVVPATYEWVEERVIVTPASTRTEVVPPVYETIKERVIDTPAHTVWKKGRGPLERIDHATGEIMCLVEVPATYKTVTKRVLKSPSTTRVVEVPAKYETVKKRVMKAPPQTKVVKIPAKYKTVKVKQVKTPAQTRSIPVPAEYQWVSKQVKVTEGRMAWRPVLCETNTTPQAVEALQRALQKAGYSPGKIDGVIGSKTRSALESYQRAKGLPVGGLTLDTLKSLGVDINRS</sequence>
<organism evidence="3 4">
    <name type="scientific">Entotheonella factor</name>
    <dbReference type="NCBI Taxonomy" id="1429438"/>
    <lineage>
        <taxon>Bacteria</taxon>
        <taxon>Pseudomonadati</taxon>
        <taxon>Nitrospinota/Tectimicrobiota group</taxon>
        <taxon>Candidatus Tectimicrobiota</taxon>
        <taxon>Candidatus Entotheonellia</taxon>
        <taxon>Candidatus Entotheonellales</taxon>
        <taxon>Candidatus Entotheonellaceae</taxon>
        <taxon>Candidatus Entotheonella</taxon>
    </lineage>
</organism>
<dbReference type="EMBL" id="AZHW01000061">
    <property type="protein sequence ID" value="ETX03323.1"/>
    <property type="molecule type" value="Genomic_DNA"/>
</dbReference>
<feature type="domain" description="Peptidoglycan binding-like" evidence="2">
    <location>
        <begin position="267"/>
        <end position="318"/>
    </location>
</feature>
<dbReference type="Proteomes" id="UP000019141">
    <property type="component" value="Unassembled WGS sequence"/>
</dbReference>
<dbReference type="AlphaFoldDB" id="W4LZK5"/>
<proteinExistence type="predicted"/>
<name>W4LZK5_ENTF1</name>
<gene>
    <name evidence="3" type="ORF">ETSY1_00490</name>
</gene>
<evidence type="ECO:0000259" key="2">
    <source>
        <dbReference type="Pfam" id="PF01471"/>
    </source>
</evidence>
<keyword evidence="1" id="KW-0732">Signal</keyword>
<dbReference type="InterPro" id="IPR036365">
    <property type="entry name" value="PGBD-like_sf"/>
</dbReference>
<dbReference type="HOGENOM" id="CLU_040279_0_0_7"/>
<evidence type="ECO:0000313" key="4">
    <source>
        <dbReference type="Proteomes" id="UP000019141"/>
    </source>
</evidence>
<keyword evidence="4" id="KW-1185">Reference proteome</keyword>
<comment type="caution">
    <text evidence="3">The sequence shown here is derived from an EMBL/GenBank/DDBJ whole genome shotgun (WGS) entry which is preliminary data.</text>
</comment>
<dbReference type="Pfam" id="PF01471">
    <property type="entry name" value="PG_binding_1"/>
    <property type="match status" value="1"/>
</dbReference>
<dbReference type="InterPro" id="IPR002477">
    <property type="entry name" value="Peptidoglycan-bd-like"/>
</dbReference>
<dbReference type="InterPro" id="IPR036366">
    <property type="entry name" value="PGBDSf"/>
</dbReference>
<protein>
    <recommendedName>
        <fullName evidence="2">Peptidoglycan binding-like domain-containing protein</fullName>
    </recommendedName>
</protein>
<accession>W4LZK5</accession>
<dbReference type="Gene3D" id="1.10.101.10">
    <property type="entry name" value="PGBD-like superfamily/PGBD"/>
    <property type="match status" value="1"/>
</dbReference>
<dbReference type="SUPFAM" id="SSF47090">
    <property type="entry name" value="PGBD-like"/>
    <property type="match status" value="1"/>
</dbReference>
<evidence type="ECO:0000256" key="1">
    <source>
        <dbReference type="SAM" id="SignalP"/>
    </source>
</evidence>
<feature type="chain" id="PRO_5004844711" description="Peptidoglycan binding-like domain-containing protein" evidence="1">
    <location>
        <begin position="29"/>
        <end position="327"/>
    </location>
</feature>